<sequence length="291" mass="31720">MAPPKDAQTPVNPNAPAQSTFTWYRVLAVIVVFLASTQTGFTNTFIGKAVVNFANCVAYDQKQTMGGCLSNVIGEIFGTNKASGSSQNAPVTGTAPNYGSTGVHPPENLPNKVFDENDRPQHHYDEHGARIFPDAIIHREEADYQAKLRSSKLAESQKAYQAGHKANAHELSVEGKKHGHLMEAANKKAAEAIIKPQNSEKTGVLDLHGLYVAEATEATASFLHFQKKAKKFREVEVITGAGHHSQGHQAKIRPAVEKLISGMDLPYHNPPHNDGAFIVEMYSNQDLVDQM</sequence>
<proteinExistence type="predicted"/>
<dbReference type="InterPro" id="IPR036063">
    <property type="entry name" value="Smr_dom_sf"/>
</dbReference>
<accession>D8LQ36</accession>
<dbReference type="SMART" id="SM00463">
    <property type="entry name" value="SMR"/>
    <property type="match status" value="1"/>
</dbReference>
<dbReference type="Gene3D" id="3.30.1370.110">
    <property type="match status" value="1"/>
</dbReference>
<gene>
    <name evidence="2" type="ORF">Esi_0059_0013</name>
</gene>
<dbReference type="EMBL" id="FN648807">
    <property type="protein sequence ID" value="CBN77416.1"/>
    <property type="molecule type" value="Genomic_DNA"/>
</dbReference>
<dbReference type="STRING" id="2880.D8LQ36"/>
<name>D8LQ36_ECTSI</name>
<keyword evidence="3" id="KW-1185">Reference proteome</keyword>
<evidence type="ECO:0000313" key="3">
    <source>
        <dbReference type="Proteomes" id="UP000002630"/>
    </source>
</evidence>
<dbReference type="SMART" id="SM01162">
    <property type="entry name" value="DUF1771"/>
    <property type="match status" value="1"/>
</dbReference>
<dbReference type="Pfam" id="PF08590">
    <property type="entry name" value="DUF1771"/>
    <property type="match status" value="1"/>
</dbReference>
<dbReference type="InterPro" id="IPR002625">
    <property type="entry name" value="Smr_dom"/>
</dbReference>
<reference evidence="2 3" key="1">
    <citation type="journal article" date="2010" name="Nature">
        <title>The Ectocarpus genome and the independent evolution of multicellularity in brown algae.</title>
        <authorList>
            <person name="Cock J.M."/>
            <person name="Sterck L."/>
            <person name="Rouze P."/>
            <person name="Scornet D."/>
            <person name="Allen A.E."/>
            <person name="Amoutzias G."/>
            <person name="Anthouard V."/>
            <person name="Artiguenave F."/>
            <person name="Aury J.M."/>
            <person name="Badger J.H."/>
            <person name="Beszteri B."/>
            <person name="Billiau K."/>
            <person name="Bonnet E."/>
            <person name="Bothwell J.H."/>
            <person name="Bowler C."/>
            <person name="Boyen C."/>
            <person name="Brownlee C."/>
            <person name="Carrano C.J."/>
            <person name="Charrier B."/>
            <person name="Cho G.Y."/>
            <person name="Coelho S.M."/>
            <person name="Collen J."/>
            <person name="Corre E."/>
            <person name="Da Silva C."/>
            <person name="Delage L."/>
            <person name="Delaroque N."/>
            <person name="Dittami S.M."/>
            <person name="Doulbeau S."/>
            <person name="Elias M."/>
            <person name="Farnham G."/>
            <person name="Gachon C.M."/>
            <person name="Gschloessl B."/>
            <person name="Heesch S."/>
            <person name="Jabbari K."/>
            <person name="Jubin C."/>
            <person name="Kawai H."/>
            <person name="Kimura K."/>
            <person name="Kloareg B."/>
            <person name="Kupper F.C."/>
            <person name="Lang D."/>
            <person name="Le Bail A."/>
            <person name="Leblanc C."/>
            <person name="Lerouge P."/>
            <person name="Lohr M."/>
            <person name="Lopez P.J."/>
            <person name="Martens C."/>
            <person name="Maumus F."/>
            <person name="Michel G."/>
            <person name="Miranda-Saavedra D."/>
            <person name="Morales J."/>
            <person name="Moreau H."/>
            <person name="Motomura T."/>
            <person name="Nagasato C."/>
            <person name="Napoli C.A."/>
            <person name="Nelson D.R."/>
            <person name="Nyvall-Collen P."/>
            <person name="Peters A.F."/>
            <person name="Pommier C."/>
            <person name="Potin P."/>
            <person name="Poulain J."/>
            <person name="Quesneville H."/>
            <person name="Read B."/>
            <person name="Rensing S.A."/>
            <person name="Ritter A."/>
            <person name="Rousvoal S."/>
            <person name="Samanta M."/>
            <person name="Samson G."/>
            <person name="Schroeder D.C."/>
            <person name="Segurens B."/>
            <person name="Strittmatter M."/>
            <person name="Tonon T."/>
            <person name="Tregear J.W."/>
            <person name="Valentin K."/>
            <person name="von Dassow P."/>
            <person name="Yamagishi T."/>
            <person name="Van de Peer Y."/>
            <person name="Wincker P."/>
        </authorList>
    </citation>
    <scope>NUCLEOTIDE SEQUENCE [LARGE SCALE GENOMIC DNA]</scope>
    <source>
        <strain evidence="3">Ec32 / CCAP1310/4</strain>
    </source>
</reference>
<organism evidence="2 3">
    <name type="scientific">Ectocarpus siliculosus</name>
    <name type="common">Brown alga</name>
    <name type="synonym">Conferva siliculosa</name>
    <dbReference type="NCBI Taxonomy" id="2880"/>
    <lineage>
        <taxon>Eukaryota</taxon>
        <taxon>Sar</taxon>
        <taxon>Stramenopiles</taxon>
        <taxon>Ochrophyta</taxon>
        <taxon>PX clade</taxon>
        <taxon>Phaeophyceae</taxon>
        <taxon>Ectocarpales</taxon>
        <taxon>Ectocarpaceae</taxon>
        <taxon>Ectocarpus</taxon>
    </lineage>
</organism>
<dbReference type="Proteomes" id="UP000002630">
    <property type="component" value="Linkage Group LG27"/>
</dbReference>
<dbReference type="InterPro" id="IPR053020">
    <property type="entry name" value="Smr_domain_protein"/>
</dbReference>
<feature type="domain" description="Smr" evidence="1">
    <location>
        <begin position="205"/>
        <end position="282"/>
    </location>
</feature>
<dbReference type="SUPFAM" id="SSF160443">
    <property type="entry name" value="SMR domain-like"/>
    <property type="match status" value="1"/>
</dbReference>
<dbReference type="EMBL" id="FN649752">
    <property type="protein sequence ID" value="CBN77416.1"/>
    <property type="molecule type" value="Genomic_DNA"/>
</dbReference>
<dbReference type="InterPro" id="IPR013899">
    <property type="entry name" value="DUF1771"/>
</dbReference>
<evidence type="ECO:0000313" key="2">
    <source>
        <dbReference type="EMBL" id="CBN77416.1"/>
    </source>
</evidence>
<dbReference type="InParanoid" id="D8LQ36"/>
<dbReference type="PROSITE" id="PS50828">
    <property type="entry name" value="SMR"/>
    <property type="match status" value="1"/>
</dbReference>
<dbReference type="PANTHER" id="PTHR47417">
    <property type="entry name" value="SMR DOMAIN-CONTAINING PROTEIN YPL199C"/>
    <property type="match status" value="1"/>
</dbReference>
<dbReference type="eggNOG" id="KOG2401">
    <property type="taxonomic scope" value="Eukaryota"/>
</dbReference>
<dbReference type="AlphaFoldDB" id="D8LQ36"/>
<protein>
    <recommendedName>
        <fullName evidence="1">Smr domain-containing protein</fullName>
    </recommendedName>
</protein>
<dbReference type="PANTHER" id="PTHR47417:SF1">
    <property type="entry name" value="SMR DOMAIN-CONTAINING PROTEIN YPL199C"/>
    <property type="match status" value="1"/>
</dbReference>
<dbReference type="OrthoDB" id="3231855at2759"/>
<evidence type="ECO:0000259" key="1">
    <source>
        <dbReference type="PROSITE" id="PS50828"/>
    </source>
</evidence>
<dbReference type="Pfam" id="PF01713">
    <property type="entry name" value="Smr"/>
    <property type="match status" value="1"/>
</dbReference>